<dbReference type="InterPro" id="IPR017871">
    <property type="entry name" value="ABC_transporter-like_CS"/>
</dbReference>
<keyword evidence="3" id="KW-0547">Nucleotide-binding</keyword>
<evidence type="ECO:0000256" key="7">
    <source>
        <dbReference type="SAM" id="MobiDB-lite"/>
    </source>
</evidence>
<dbReference type="InterPro" id="IPR011527">
    <property type="entry name" value="ABC1_TM_dom"/>
</dbReference>
<dbReference type="PANTHER" id="PTHR43394:SF1">
    <property type="entry name" value="ATP-BINDING CASSETTE SUB-FAMILY B MEMBER 10, MITOCHONDRIAL"/>
    <property type="match status" value="1"/>
</dbReference>
<dbReference type="SUPFAM" id="SSF90123">
    <property type="entry name" value="ABC transporter transmembrane region"/>
    <property type="match status" value="1"/>
</dbReference>
<dbReference type="CDD" id="cd18544">
    <property type="entry name" value="ABC_6TM_TmrA_like"/>
    <property type="match status" value="1"/>
</dbReference>
<dbReference type="Gene3D" id="3.40.50.300">
    <property type="entry name" value="P-loop containing nucleotide triphosphate hydrolases"/>
    <property type="match status" value="1"/>
</dbReference>
<evidence type="ECO:0000256" key="5">
    <source>
        <dbReference type="ARBA" id="ARBA00022989"/>
    </source>
</evidence>
<gene>
    <name evidence="11" type="primary">txxe 2034-MdlB</name>
    <name evidence="11" type="ORF">TXXE_09885</name>
</gene>
<dbReference type="EMBL" id="CAJRAY010000043">
    <property type="protein sequence ID" value="CAG5086317.1"/>
    <property type="molecule type" value="Genomic_DNA"/>
</dbReference>
<organism evidence="11 12">
    <name type="scientific">Thermobacillus xylanilyticus</name>
    <dbReference type="NCBI Taxonomy" id="76633"/>
    <lineage>
        <taxon>Bacteria</taxon>
        <taxon>Bacillati</taxon>
        <taxon>Bacillota</taxon>
        <taxon>Bacilli</taxon>
        <taxon>Bacillales</taxon>
        <taxon>Paenibacillaceae</taxon>
        <taxon>Thermobacillus</taxon>
    </lineage>
</organism>
<dbReference type="RefSeq" id="WP_213484482.1">
    <property type="nucleotide sequence ID" value="NZ_CAJRAY010000043.1"/>
</dbReference>
<feature type="domain" description="ABC transporter" evidence="9">
    <location>
        <begin position="410"/>
        <end position="644"/>
    </location>
</feature>
<evidence type="ECO:0000256" key="2">
    <source>
        <dbReference type="ARBA" id="ARBA00022692"/>
    </source>
</evidence>
<dbReference type="PROSITE" id="PS50893">
    <property type="entry name" value="ABC_TRANSPORTER_2"/>
    <property type="match status" value="1"/>
</dbReference>
<feature type="transmembrane region" description="Helical" evidence="8">
    <location>
        <begin position="127"/>
        <end position="146"/>
    </location>
</feature>
<accession>A0ABM8V468</accession>
<evidence type="ECO:0000259" key="9">
    <source>
        <dbReference type="PROSITE" id="PS50893"/>
    </source>
</evidence>
<sequence>MADEKRGNPAPAESAPSGGLTAQPGTARQSDAAPSGGARQSGAAKPGGPEARPGDERPSGEPPQPTLHRRRAIRALLGYARPHRRKFLLGFLCTFLAIAADLLQPVIVKTAIDDTIPLGSSGIPVLIGLGAAYALLAVVGFGFSYLQSNLLQRAGQAIVAQLRKDLFRHITSQSMSFFDRHPIGSLVTNESSDTETINQFFTQVLLSLVRDGLMILMTIGFMFYLDAELAVYALILIPVIGAIALLFRRMLRSAYHRSRAQLSRLIAFTAENLSGMSLIQAFHQEEEQNRRFTESNRTYLKENLREVRATILFNRSFDLLGNAAVAAAVWLGGYAVLHQKFEFGVLYAFITYIRQFFQPINALTQQWNTLQSTMVSMERLWRIFSVQPEVRDPAPEAAAKLDREDVRGRIDFNRIRFSYVDGQEVLHGLDLHIRPGEFIGIVGVTGAGKSSLVSLLARFYDVNQGSVEIDGVDIRRLPLDTLHRIVGLVQQEPFLYSGTIVDNVRLFREEISRERVIEACRFVGADEMIMRLADGYDTRLSERGSGLSAGERQLISFARVIVFQPKILILDEATANLDSHTERLVQQALNRVSSGRTTLVIAHRLSTIRHADRIIVMRAGRIVEEGNHESLLAKKGYYAELYRHSRQQAQTATVG</sequence>
<dbReference type="InterPro" id="IPR027417">
    <property type="entry name" value="P-loop_NTPase"/>
</dbReference>
<dbReference type="InterPro" id="IPR003593">
    <property type="entry name" value="AAA+_ATPase"/>
</dbReference>
<name>A0ABM8V468_THEXY</name>
<proteinExistence type="predicted"/>
<dbReference type="SUPFAM" id="SSF52540">
    <property type="entry name" value="P-loop containing nucleoside triphosphate hydrolases"/>
    <property type="match status" value="1"/>
</dbReference>
<dbReference type="Pfam" id="PF00664">
    <property type="entry name" value="ABC_membrane"/>
    <property type="match status" value="1"/>
</dbReference>
<comment type="subcellular location">
    <subcellularLocation>
        <location evidence="1">Cell membrane</location>
        <topology evidence="1">Multi-pass membrane protein</topology>
    </subcellularLocation>
</comment>
<evidence type="ECO:0000256" key="8">
    <source>
        <dbReference type="SAM" id="Phobius"/>
    </source>
</evidence>
<feature type="transmembrane region" description="Helical" evidence="8">
    <location>
        <begin position="319"/>
        <end position="337"/>
    </location>
</feature>
<feature type="transmembrane region" description="Helical" evidence="8">
    <location>
        <begin position="87"/>
        <end position="107"/>
    </location>
</feature>
<evidence type="ECO:0000313" key="12">
    <source>
        <dbReference type="Proteomes" id="UP000681526"/>
    </source>
</evidence>
<feature type="region of interest" description="Disordered" evidence="7">
    <location>
        <begin position="1"/>
        <end position="68"/>
    </location>
</feature>
<keyword evidence="6 8" id="KW-0472">Membrane</keyword>
<dbReference type="PROSITE" id="PS50929">
    <property type="entry name" value="ABC_TM1F"/>
    <property type="match status" value="1"/>
</dbReference>
<evidence type="ECO:0000256" key="6">
    <source>
        <dbReference type="ARBA" id="ARBA00023136"/>
    </source>
</evidence>
<feature type="transmembrane region" description="Helical" evidence="8">
    <location>
        <begin position="229"/>
        <end position="247"/>
    </location>
</feature>
<dbReference type="PROSITE" id="PS00211">
    <property type="entry name" value="ABC_TRANSPORTER_1"/>
    <property type="match status" value="1"/>
</dbReference>
<keyword evidence="5 8" id="KW-1133">Transmembrane helix</keyword>
<evidence type="ECO:0000259" key="10">
    <source>
        <dbReference type="PROSITE" id="PS50929"/>
    </source>
</evidence>
<dbReference type="CDD" id="cd03254">
    <property type="entry name" value="ABCC_Glucan_exporter_like"/>
    <property type="match status" value="1"/>
</dbReference>
<evidence type="ECO:0000256" key="4">
    <source>
        <dbReference type="ARBA" id="ARBA00022840"/>
    </source>
</evidence>
<evidence type="ECO:0000256" key="1">
    <source>
        <dbReference type="ARBA" id="ARBA00004651"/>
    </source>
</evidence>
<dbReference type="SMART" id="SM00382">
    <property type="entry name" value="AAA"/>
    <property type="match status" value="1"/>
</dbReference>
<dbReference type="Gene3D" id="1.20.1560.10">
    <property type="entry name" value="ABC transporter type 1, transmembrane domain"/>
    <property type="match status" value="1"/>
</dbReference>
<reference evidence="11 12" key="1">
    <citation type="submission" date="2021-04" db="EMBL/GenBank/DDBJ databases">
        <authorList>
            <person name="Rakotoarivonina H."/>
        </authorList>
    </citation>
    <scope>NUCLEOTIDE SEQUENCE [LARGE SCALE GENOMIC DNA]</scope>
    <source>
        <strain evidence="11 12">XE</strain>
    </source>
</reference>
<dbReference type="Pfam" id="PF00005">
    <property type="entry name" value="ABC_tran"/>
    <property type="match status" value="1"/>
</dbReference>
<dbReference type="InterPro" id="IPR039421">
    <property type="entry name" value="Type_1_exporter"/>
</dbReference>
<comment type="caution">
    <text evidence="11">The sequence shown here is derived from an EMBL/GenBank/DDBJ whole genome shotgun (WGS) entry which is preliminary data.</text>
</comment>
<feature type="domain" description="ABC transmembrane type-1" evidence="10">
    <location>
        <begin position="88"/>
        <end position="372"/>
    </location>
</feature>
<dbReference type="InterPro" id="IPR036640">
    <property type="entry name" value="ABC1_TM_sf"/>
</dbReference>
<evidence type="ECO:0000256" key="3">
    <source>
        <dbReference type="ARBA" id="ARBA00022741"/>
    </source>
</evidence>
<keyword evidence="4" id="KW-0067">ATP-binding</keyword>
<keyword evidence="2 8" id="KW-0812">Transmembrane</keyword>
<dbReference type="PANTHER" id="PTHR43394">
    <property type="entry name" value="ATP-DEPENDENT PERMEASE MDL1, MITOCHONDRIAL"/>
    <property type="match status" value="1"/>
</dbReference>
<dbReference type="Proteomes" id="UP000681526">
    <property type="component" value="Unassembled WGS sequence"/>
</dbReference>
<evidence type="ECO:0000313" key="11">
    <source>
        <dbReference type="EMBL" id="CAG5086317.1"/>
    </source>
</evidence>
<dbReference type="InterPro" id="IPR003439">
    <property type="entry name" value="ABC_transporter-like_ATP-bd"/>
</dbReference>
<feature type="transmembrane region" description="Helical" evidence="8">
    <location>
        <begin position="204"/>
        <end position="223"/>
    </location>
</feature>
<keyword evidence="12" id="KW-1185">Reference proteome</keyword>
<protein>
    <submittedName>
        <fullName evidence="11">ABC-type multidrug/protein/lipid transport system, ATPase component</fullName>
    </submittedName>
</protein>